<feature type="transmembrane region" description="Helical" evidence="1">
    <location>
        <begin position="32"/>
        <end position="50"/>
    </location>
</feature>
<evidence type="ECO:0000256" key="1">
    <source>
        <dbReference type="SAM" id="Phobius"/>
    </source>
</evidence>
<name>D0GKZ3_9FUSO</name>
<feature type="transmembrane region" description="Helical" evidence="1">
    <location>
        <begin position="56"/>
        <end position="74"/>
    </location>
</feature>
<keyword evidence="1" id="KW-0472">Membrane</keyword>
<dbReference type="Proteomes" id="UP000004226">
    <property type="component" value="Unassembled WGS sequence"/>
</dbReference>
<dbReference type="AlphaFoldDB" id="D0GKZ3"/>
<proteinExistence type="predicted"/>
<comment type="caution">
    <text evidence="2">The sequence shown here is derived from an EMBL/GenBank/DDBJ whole genome shotgun (WGS) entry which is preliminary data.</text>
</comment>
<reference evidence="2 3" key="1">
    <citation type="submission" date="2009-10" db="EMBL/GenBank/DDBJ databases">
        <authorList>
            <person name="Harkins D.M."/>
            <person name="Madupu R."/>
            <person name="Durkin A.S."/>
            <person name="Torralba M."/>
            <person name="Methe B."/>
            <person name="Sutton G.G."/>
            <person name="Strausberg R.L."/>
            <person name="Nelson K.E."/>
        </authorList>
    </citation>
    <scope>NUCLEOTIDE SEQUENCE [LARGE SCALE GENOMIC DNA]</scope>
    <source>
        <strain evidence="2 3">F0264</strain>
    </source>
</reference>
<keyword evidence="1" id="KW-1133">Transmembrane helix</keyword>
<evidence type="ECO:0000313" key="2">
    <source>
        <dbReference type="EMBL" id="EEY35241.1"/>
    </source>
</evidence>
<dbReference type="EMBL" id="ADAD01000099">
    <property type="protein sequence ID" value="EEY35241.1"/>
    <property type="molecule type" value="Genomic_DNA"/>
</dbReference>
<sequence>NQKNRRNNKEKGENIMKIEISENISSIRMTKFNIFILLYFLTCSFILLFIIKNIFFSFLLVILIIAFIIYRKILIKKIKGKIKIFITDSGIEMISPKIKKINYSDIKNIAYIQNNSYGNGDIIINISPLKIENKYIDLFSKNDYTFAESINYRTFIIPDAKNVKEIFQKITEKKEKNEILTKTSEDKKRRIEIYSNNVIAISSKVNNSEIIFYDEAEYNEEKHEIKVKRMGITNKYLNEIGLPSLKL</sequence>
<accession>D0GKZ3</accession>
<organism evidence="2 3">
    <name type="scientific">Pseudoleptotrichia goodfellowii F0264</name>
    <dbReference type="NCBI Taxonomy" id="596323"/>
    <lineage>
        <taxon>Bacteria</taxon>
        <taxon>Fusobacteriati</taxon>
        <taxon>Fusobacteriota</taxon>
        <taxon>Fusobacteriia</taxon>
        <taxon>Fusobacteriales</taxon>
        <taxon>Leptotrichiaceae</taxon>
        <taxon>Pseudoleptotrichia</taxon>
    </lineage>
</organism>
<evidence type="ECO:0000313" key="3">
    <source>
        <dbReference type="Proteomes" id="UP000004226"/>
    </source>
</evidence>
<gene>
    <name evidence="2" type="ORF">HMPREF0554_0597</name>
</gene>
<protein>
    <submittedName>
        <fullName evidence="2">Uncharacterized protein</fullName>
    </submittedName>
</protein>
<keyword evidence="3" id="KW-1185">Reference proteome</keyword>
<dbReference type="RefSeq" id="WP_006807146.1">
    <property type="nucleotide sequence ID" value="NZ_ADAD01000099.1"/>
</dbReference>
<keyword evidence="1" id="KW-0812">Transmembrane</keyword>
<feature type="non-terminal residue" evidence="2">
    <location>
        <position position="1"/>
    </location>
</feature>